<protein>
    <submittedName>
        <fullName evidence="2">Uncharacterized protein</fullName>
    </submittedName>
</protein>
<feature type="region of interest" description="Disordered" evidence="1">
    <location>
        <begin position="1"/>
        <end position="34"/>
    </location>
</feature>
<comment type="caution">
    <text evidence="2">The sequence shown here is derived from an EMBL/GenBank/DDBJ whole genome shotgun (WGS) entry which is preliminary data.</text>
</comment>
<feature type="compositionally biased region" description="Polar residues" evidence="1">
    <location>
        <begin position="99"/>
        <end position="109"/>
    </location>
</feature>
<dbReference type="GeneID" id="301548601"/>
<sequence>MILKENGAAQTKKPKRRTTAVVRRDGREPLGLGSAVGAMMTERSLVAPAVSGSVLAQFDPILAVAAPELTGRVQAVAFDAHRPLGRRPRSPGSRHEAAQGTSSRVSDTGRSGGRVRAGQDAEVALAAGAADEGGVAH</sequence>
<organism evidence="2 3">
    <name type="scientific">Streptomyces kronopolitis</name>
    <dbReference type="NCBI Taxonomy" id="1612435"/>
    <lineage>
        <taxon>Bacteria</taxon>
        <taxon>Bacillati</taxon>
        <taxon>Actinomycetota</taxon>
        <taxon>Actinomycetes</taxon>
        <taxon>Kitasatosporales</taxon>
        <taxon>Streptomycetaceae</taxon>
        <taxon>Streptomyces</taxon>
    </lineage>
</organism>
<reference evidence="3" key="1">
    <citation type="journal article" date="2019" name="Int. J. Syst. Evol. Microbiol.">
        <title>The Global Catalogue of Microorganisms (GCM) 10K type strain sequencing project: providing services to taxonomists for standard genome sequencing and annotation.</title>
        <authorList>
            <consortium name="The Broad Institute Genomics Platform"/>
            <consortium name="The Broad Institute Genome Sequencing Center for Infectious Disease"/>
            <person name="Wu L."/>
            <person name="Ma J."/>
        </authorList>
    </citation>
    <scope>NUCLEOTIDE SEQUENCE [LARGE SCALE GENOMIC DNA]</scope>
    <source>
        <strain evidence="3">CGMCC 4.7323</strain>
    </source>
</reference>
<evidence type="ECO:0000313" key="2">
    <source>
        <dbReference type="EMBL" id="GGN45075.1"/>
    </source>
</evidence>
<evidence type="ECO:0000256" key="1">
    <source>
        <dbReference type="SAM" id="MobiDB-lite"/>
    </source>
</evidence>
<dbReference type="Proteomes" id="UP000600080">
    <property type="component" value="Unassembled WGS sequence"/>
</dbReference>
<gene>
    <name evidence="2" type="ORF">GCM10012285_28400</name>
</gene>
<dbReference type="RefSeq" id="WP_229699921.1">
    <property type="nucleotide sequence ID" value="NZ_BMND01000009.1"/>
</dbReference>
<keyword evidence="3" id="KW-1185">Reference proteome</keyword>
<feature type="region of interest" description="Disordered" evidence="1">
    <location>
        <begin position="80"/>
        <end position="120"/>
    </location>
</feature>
<proteinExistence type="predicted"/>
<name>A0ABQ2JDY1_9ACTN</name>
<accession>A0ABQ2JDY1</accession>
<dbReference type="EMBL" id="BMND01000009">
    <property type="protein sequence ID" value="GGN45075.1"/>
    <property type="molecule type" value="Genomic_DNA"/>
</dbReference>
<evidence type="ECO:0000313" key="3">
    <source>
        <dbReference type="Proteomes" id="UP000600080"/>
    </source>
</evidence>